<organism evidence="2">
    <name type="scientific">Arundo donax</name>
    <name type="common">Giant reed</name>
    <name type="synonym">Donax arundinaceus</name>
    <dbReference type="NCBI Taxonomy" id="35708"/>
    <lineage>
        <taxon>Eukaryota</taxon>
        <taxon>Viridiplantae</taxon>
        <taxon>Streptophyta</taxon>
        <taxon>Embryophyta</taxon>
        <taxon>Tracheophyta</taxon>
        <taxon>Spermatophyta</taxon>
        <taxon>Magnoliopsida</taxon>
        <taxon>Liliopsida</taxon>
        <taxon>Poales</taxon>
        <taxon>Poaceae</taxon>
        <taxon>PACMAD clade</taxon>
        <taxon>Arundinoideae</taxon>
        <taxon>Arundineae</taxon>
        <taxon>Arundo</taxon>
    </lineage>
</organism>
<name>A0A0A9ABG5_ARUDO</name>
<accession>A0A0A9ABG5</accession>
<reference evidence="2" key="1">
    <citation type="submission" date="2014-09" db="EMBL/GenBank/DDBJ databases">
        <authorList>
            <person name="Magalhaes I.L.F."/>
            <person name="Oliveira U."/>
            <person name="Santos F.R."/>
            <person name="Vidigal T.H.D.A."/>
            <person name="Brescovit A.D."/>
            <person name="Santos A.J."/>
        </authorList>
    </citation>
    <scope>NUCLEOTIDE SEQUENCE</scope>
    <source>
        <tissue evidence="2">Shoot tissue taken approximately 20 cm above the soil surface</tissue>
    </source>
</reference>
<evidence type="ECO:0000313" key="2">
    <source>
        <dbReference type="EMBL" id="JAD47273.1"/>
    </source>
</evidence>
<dbReference type="AlphaFoldDB" id="A0A0A9ABG5"/>
<feature type="compositionally biased region" description="Polar residues" evidence="1">
    <location>
        <begin position="1"/>
        <end position="20"/>
    </location>
</feature>
<protein>
    <submittedName>
        <fullName evidence="2">Uncharacterized protein</fullName>
    </submittedName>
</protein>
<feature type="region of interest" description="Disordered" evidence="1">
    <location>
        <begin position="1"/>
        <end position="35"/>
    </location>
</feature>
<dbReference type="EMBL" id="GBRH01250622">
    <property type="protein sequence ID" value="JAD47273.1"/>
    <property type="molecule type" value="Transcribed_RNA"/>
</dbReference>
<proteinExistence type="predicted"/>
<sequence length="35" mass="3987">MRVNKQPQTSRPTWQSPTTHHSPDGTPNELMISRA</sequence>
<reference evidence="2" key="2">
    <citation type="journal article" date="2015" name="Data Brief">
        <title>Shoot transcriptome of the giant reed, Arundo donax.</title>
        <authorList>
            <person name="Barrero R.A."/>
            <person name="Guerrero F.D."/>
            <person name="Moolhuijzen P."/>
            <person name="Goolsby J.A."/>
            <person name="Tidwell J."/>
            <person name="Bellgard S.E."/>
            <person name="Bellgard M.I."/>
        </authorList>
    </citation>
    <scope>NUCLEOTIDE SEQUENCE</scope>
    <source>
        <tissue evidence="2">Shoot tissue taken approximately 20 cm above the soil surface</tissue>
    </source>
</reference>
<evidence type="ECO:0000256" key="1">
    <source>
        <dbReference type="SAM" id="MobiDB-lite"/>
    </source>
</evidence>